<evidence type="ECO:0000313" key="7">
    <source>
        <dbReference type="EMBL" id="MBF4162681.1"/>
    </source>
</evidence>
<dbReference type="InterPro" id="IPR012818">
    <property type="entry name" value="CbiE"/>
</dbReference>
<dbReference type="NCBIfam" id="TIGR02469">
    <property type="entry name" value="CbiT"/>
    <property type="match status" value="1"/>
</dbReference>
<dbReference type="PANTHER" id="PTHR43182:SF1">
    <property type="entry name" value="COBALT-PRECORRIN-7 C(5)-METHYLTRANSFERASE"/>
    <property type="match status" value="1"/>
</dbReference>
<feature type="domain" description="Tetrapyrrole methylase" evidence="6">
    <location>
        <begin position="14"/>
        <end position="157"/>
    </location>
</feature>
<evidence type="ECO:0000256" key="1">
    <source>
        <dbReference type="ARBA" id="ARBA00004953"/>
    </source>
</evidence>
<dbReference type="SUPFAM" id="SSF53335">
    <property type="entry name" value="S-adenosyl-L-methionine-dependent methyltransferases"/>
    <property type="match status" value="1"/>
</dbReference>
<keyword evidence="8" id="KW-1185">Reference proteome</keyword>
<sequence>MGADGWGGLPDPVRERLLAARVVLGGHRHLDLLPAVPGQVREPWGRPFRASLEALLATHRPEGGVVVLASGDPLVSGVGTTVVALLGAEHVEVVPAVSSVALARARLGWSAEQADVVTVVGRRCERVLREVAPGRRLLVLTSDATTPAEVAGLLVGAGHGDAVLCVLGDLGATTESRRTATAADWHAGRAGEAPALHVLAIEIAAAPGAEPVTSPATWAAGLPDEAFEHDGQLSKRDVRASALARLAPAPGQLLWDVGAGAGSVGIEWMRAHPTCRTVALEQHPERAERVRRNAARLGVPDLEVREGRAPEALTGLPDPDAVFVGGGATAPGLLEACRARLRPGGRLVVHGVTLETEALLAAAYAAHGGELTRLAVEHAAPIGTMTGWTPARTVTQWSWVAPPRP</sequence>
<dbReference type="NCBIfam" id="TIGR02467">
    <property type="entry name" value="CbiE"/>
    <property type="match status" value="1"/>
</dbReference>
<dbReference type="CDD" id="cd02440">
    <property type="entry name" value="AdoMet_MTases"/>
    <property type="match status" value="1"/>
</dbReference>
<dbReference type="SUPFAM" id="SSF53790">
    <property type="entry name" value="Tetrapyrrole methylase"/>
    <property type="match status" value="1"/>
</dbReference>
<evidence type="ECO:0000256" key="3">
    <source>
        <dbReference type="ARBA" id="ARBA00022603"/>
    </source>
</evidence>
<dbReference type="CDD" id="cd11644">
    <property type="entry name" value="Precorrin-6Y-MT"/>
    <property type="match status" value="1"/>
</dbReference>
<keyword evidence="5" id="KW-0949">S-adenosyl-L-methionine</keyword>
<evidence type="ECO:0000313" key="8">
    <source>
        <dbReference type="Proteomes" id="UP000656804"/>
    </source>
</evidence>
<evidence type="ECO:0000256" key="4">
    <source>
        <dbReference type="ARBA" id="ARBA00022679"/>
    </source>
</evidence>
<dbReference type="PANTHER" id="PTHR43182">
    <property type="entry name" value="COBALT-PRECORRIN-6B C(15)-METHYLTRANSFERASE (DECARBOXYLATING)"/>
    <property type="match status" value="1"/>
</dbReference>
<dbReference type="InterPro" id="IPR000878">
    <property type="entry name" value="4pyrrol_Mease"/>
</dbReference>
<reference evidence="7" key="1">
    <citation type="submission" date="2020-11" db="EMBL/GenBank/DDBJ databases">
        <title>Nocardioides sp. CBS4Y-1, whole genome shotgun sequence.</title>
        <authorList>
            <person name="Tuo L."/>
        </authorList>
    </citation>
    <scope>NUCLEOTIDE SEQUENCE</scope>
    <source>
        <strain evidence="7">CBS4Y-1</strain>
    </source>
</reference>
<keyword evidence="4" id="KW-0808">Transferase</keyword>
<dbReference type="Proteomes" id="UP000656804">
    <property type="component" value="Unassembled WGS sequence"/>
</dbReference>
<keyword evidence="3" id="KW-0489">Methyltransferase</keyword>
<dbReference type="InterPro" id="IPR006365">
    <property type="entry name" value="Cbl_synth_CobL"/>
</dbReference>
<dbReference type="Gene3D" id="3.40.1010.10">
    <property type="entry name" value="Cobalt-precorrin-4 Transmethylase, Domain 1"/>
    <property type="match status" value="1"/>
</dbReference>
<dbReference type="PIRSF" id="PIRSF036428">
    <property type="entry name" value="CobL"/>
    <property type="match status" value="1"/>
</dbReference>
<keyword evidence="2" id="KW-0169">Cobalamin biosynthesis</keyword>
<organism evidence="7 8">
    <name type="scientific">Nocardioides acrostichi</name>
    <dbReference type="NCBI Taxonomy" id="2784339"/>
    <lineage>
        <taxon>Bacteria</taxon>
        <taxon>Bacillati</taxon>
        <taxon>Actinomycetota</taxon>
        <taxon>Actinomycetes</taxon>
        <taxon>Propionibacteriales</taxon>
        <taxon>Nocardioidaceae</taxon>
        <taxon>Nocardioides</taxon>
    </lineage>
</organism>
<comment type="caution">
    <text evidence="7">The sequence shown here is derived from an EMBL/GenBank/DDBJ whole genome shotgun (WGS) entry which is preliminary data.</text>
</comment>
<dbReference type="InterPro" id="IPR014008">
    <property type="entry name" value="Cbl_synth_MTase_CbiT"/>
</dbReference>
<protein>
    <submittedName>
        <fullName evidence="7">Precorrin-6y C5,15-methyltransferase (Decarboxylating) subunit CbiE</fullName>
    </submittedName>
</protein>
<name>A0A930Y848_9ACTN</name>
<dbReference type="GO" id="GO:0032259">
    <property type="term" value="P:methylation"/>
    <property type="evidence" value="ECO:0007669"/>
    <property type="project" value="UniProtKB-KW"/>
</dbReference>
<evidence type="ECO:0000256" key="5">
    <source>
        <dbReference type="ARBA" id="ARBA00022691"/>
    </source>
</evidence>
<accession>A0A930Y848</accession>
<dbReference type="AlphaFoldDB" id="A0A930Y848"/>
<dbReference type="InterPro" id="IPR014777">
    <property type="entry name" value="4pyrrole_Mease_sub1"/>
</dbReference>
<dbReference type="InterPro" id="IPR035996">
    <property type="entry name" value="4pyrrol_Methylase_sf"/>
</dbReference>
<comment type="pathway">
    <text evidence="1">Cofactor biosynthesis; adenosylcobalamin biosynthesis.</text>
</comment>
<proteinExistence type="predicted"/>
<dbReference type="Gene3D" id="3.40.50.150">
    <property type="entry name" value="Vaccinia Virus protein VP39"/>
    <property type="match status" value="1"/>
</dbReference>
<dbReference type="InterPro" id="IPR050714">
    <property type="entry name" value="Cobalamin_biosynth_MTase"/>
</dbReference>
<dbReference type="GO" id="GO:0008276">
    <property type="term" value="F:protein methyltransferase activity"/>
    <property type="evidence" value="ECO:0007669"/>
    <property type="project" value="InterPro"/>
</dbReference>
<evidence type="ECO:0000256" key="2">
    <source>
        <dbReference type="ARBA" id="ARBA00022573"/>
    </source>
</evidence>
<dbReference type="EMBL" id="JADIVZ010000006">
    <property type="protein sequence ID" value="MBF4162681.1"/>
    <property type="molecule type" value="Genomic_DNA"/>
</dbReference>
<gene>
    <name evidence="7" type="primary">cbiE</name>
    <name evidence="7" type="ORF">ISG29_13370</name>
</gene>
<dbReference type="GO" id="GO:0009236">
    <property type="term" value="P:cobalamin biosynthetic process"/>
    <property type="evidence" value="ECO:0007669"/>
    <property type="project" value="UniProtKB-KW"/>
</dbReference>
<dbReference type="InterPro" id="IPR029063">
    <property type="entry name" value="SAM-dependent_MTases_sf"/>
</dbReference>
<dbReference type="Pfam" id="PF00590">
    <property type="entry name" value="TP_methylase"/>
    <property type="match status" value="1"/>
</dbReference>
<evidence type="ECO:0000259" key="6">
    <source>
        <dbReference type="Pfam" id="PF00590"/>
    </source>
</evidence>